<feature type="domain" description="Histidine kinase" evidence="8">
    <location>
        <begin position="477"/>
        <end position="693"/>
    </location>
</feature>
<protein>
    <recommendedName>
        <fullName evidence="8">Histidine kinase domain-containing protein</fullName>
    </recommendedName>
</protein>
<dbReference type="PANTHER" id="PTHR43065:SF10">
    <property type="entry name" value="PEROXIDE STRESS-ACTIVATED HISTIDINE KINASE MAK3"/>
    <property type="match status" value="1"/>
</dbReference>
<keyword evidence="3" id="KW-0547">Nucleotide-binding</keyword>
<gene>
    <name evidence="9" type="ORF">EKJ_01810</name>
</gene>
<keyword evidence="1" id="KW-0597">Phosphoprotein</keyword>
<evidence type="ECO:0000256" key="6">
    <source>
        <dbReference type="ARBA" id="ARBA00023012"/>
    </source>
</evidence>
<dbReference type="AlphaFoldDB" id="A0A3T1CED6"/>
<dbReference type="GO" id="GO:0000160">
    <property type="term" value="P:phosphorelay signal transduction system"/>
    <property type="evidence" value="ECO:0007669"/>
    <property type="project" value="UniProtKB-KW"/>
</dbReference>
<dbReference type="InterPro" id="IPR003594">
    <property type="entry name" value="HATPase_dom"/>
</dbReference>
<feature type="region of interest" description="Disordered" evidence="7">
    <location>
        <begin position="404"/>
        <end position="426"/>
    </location>
</feature>
<evidence type="ECO:0000256" key="4">
    <source>
        <dbReference type="ARBA" id="ARBA00022777"/>
    </source>
</evidence>
<dbReference type="EMBL" id="AP019389">
    <property type="protein sequence ID" value="BBI19334.1"/>
    <property type="molecule type" value="Genomic_DNA"/>
</dbReference>
<keyword evidence="10" id="KW-1185">Reference proteome</keyword>
<reference evidence="9 10" key="1">
    <citation type="submission" date="2019-01" db="EMBL/GenBank/DDBJ databases">
        <title>Complete genome sequence of Erythrobacter flavus KJ5.</title>
        <authorList>
            <person name="Kanesaki Y."/>
            <person name="Brotosudarmo T."/>
            <person name="Moriuchi R."/>
            <person name="Awai K."/>
        </authorList>
    </citation>
    <scope>NUCLEOTIDE SEQUENCE [LARGE SCALE GENOMIC DNA]</scope>
    <source>
        <strain evidence="9 10">KJ5</strain>
    </source>
</reference>
<evidence type="ECO:0000256" key="1">
    <source>
        <dbReference type="ARBA" id="ARBA00022553"/>
    </source>
</evidence>
<keyword evidence="4" id="KW-0418">Kinase</keyword>
<evidence type="ECO:0000313" key="10">
    <source>
        <dbReference type="Proteomes" id="UP000290057"/>
    </source>
</evidence>
<accession>A0A3T1CED6</accession>
<dbReference type="InterPro" id="IPR005467">
    <property type="entry name" value="His_kinase_dom"/>
</dbReference>
<dbReference type="Gene3D" id="3.30.565.10">
    <property type="entry name" value="Histidine kinase-like ATPase, C-terminal domain"/>
    <property type="match status" value="2"/>
</dbReference>
<evidence type="ECO:0000256" key="7">
    <source>
        <dbReference type="SAM" id="MobiDB-lite"/>
    </source>
</evidence>
<dbReference type="InterPro" id="IPR036890">
    <property type="entry name" value="HATPase_C_sf"/>
</dbReference>
<dbReference type="Pfam" id="PF13589">
    <property type="entry name" value="HATPase_c_3"/>
    <property type="match status" value="1"/>
</dbReference>
<dbReference type="PROSITE" id="PS50109">
    <property type="entry name" value="HIS_KIN"/>
    <property type="match status" value="1"/>
</dbReference>
<evidence type="ECO:0000313" key="9">
    <source>
        <dbReference type="EMBL" id="BBI19334.1"/>
    </source>
</evidence>
<feature type="compositionally biased region" description="Basic and acidic residues" evidence="7">
    <location>
        <begin position="404"/>
        <end position="425"/>
    </location>
</feature>
<dbReference type="SUPFAM" id="SSF55874">
    <property type="entry name" value="ATPase domain of HSP90 chaperone/DNA topoisomerase II/histidine kinase"/>
    <property type="match status" value="2"/>
</dbReference>
<evidence type="ECO:0000256" key="5">
    <source>
        <dbReference type="ARBA" id="ARBA00022840"/>
    </source>
</evidence>
<proteinExistence type="predicted"/>
<sequence length="698" mass="77763">MVDSLKFSPDILRRLGEELVPAIDQGIVELVKNAYDADATSCDIALKELTSGKGTITIVDNGSGMTGKQIRRGWLVIGRSDKTKESLTPKYNRVPVGDKGLGRLAALRLGNRVTLTTRPAAEPGKQYSLVLDWVEYEKADVVEDVKLEIKVSKTDRPQGTEIRIDDIGGRVTRGTVTKLARSLLLLSDPFARFEEPLEEGEGEPVDVEPASDPGFSATLLTQEFDDLQAKVSQSYFADADYRIQAQVDENGSAIFRMLDWKGDILHEDPAGEVFDAPPFTFDLWAYILSKESFSTRSSSMTEVRQWLGELGGVHIYEDSIRVPPYGGADNDWLELNVRRARSPEGRPSTNTSVGRVKVTNTGGKLIQKTDRVGYVENAAFTELKRACVEALNWSARILLKERDRKREAEKQSKKEKAEKATKSLERVLSTTVKPTERKKVDNAIRNYVKQTEKEADTLREELELYRSLATAGMTSAVFAHEIGRPLKLIDNGIRGLMRLVPPEDKDKAGKRVERIQASRDRLSTFVSIPLRLLSKSKRRSGKIDVNDTISDLVTMLKPVSDYYETAIEFRPSEDGLFINGTEALLDGVMLNLVLNSFNAFQREDFEQDKRRIRIETWSDTSDIVIRVEDNAGGIDGVAVEDIWLPGVTTVADGTGFGLTIVRDSIKDLHGTIHVDALSEFGGASFTISLRPMRELFAR</sequence>
<dbReference type="RefSeq" id="WP_130585579.1">
    <property type="nucleotide sequence ID" value="NZ_AP019389.1"/>
</dbReference>
<dbReference type="Pfam" id="PF02518">
    <property type="entry name" value="HATPase_c"/>
    <property type="match status" value="1"/>
</dbReference>
<keyword evidence="5" id="KW-0067">ATP-binding</keyword>
<dbReference type="GO" id="GO:0016301">
    <property type="term" value="F:kinase activity"/>
    <property type="evidence" value="ECO:0007669"/>
    <property type="project" value="UniProtKB-KW"/>
</dbReference>
<dbReference type="SMART" id="SM00387">
    <property type="entry name" value="HATPase_c"/>
    <property type="match status" value="1"/>
</dbReference>
<evidence type="ECO:0000256" key="2">
    <source>
        <dbReference type="ARBA" id="ARBA00022679"/>
    </source>
</evidence>
<evidence type="ECO:0000259" key="8">
    <source>
        <dbReference type="PROSITE" id="PS50109"/>
    </source>
</evidence>
<keyword evidence="2" id="KW-0808">Transferase</keyword>
<dbReference type="PANTHER" id="PTHR43065">
    <property type="entry name" value="SENSOR HISTIDINE KINASE"/>
    <property type="match status" value="1"/>
</dbReference>
<dbReference type="GO" id="GO:0005524">
    <property type="term" value="F:ATP binding"/>
    <property type="evidence" value="ECO:0007669"/>
    <property type="project" value="UniProtKB-KW"/>
</dbReference>
<organism evidence="9 10">
    <name type="scientific">Qipengyuania flava</name>
    <dbReference type="NCBI Taxonomy" id="192812"/>
    <lineage>
        <taxon>Bacteria</taxon>
        <taxon>Pseudomonadati</taxon>
        <taxon>Pseudomonadota</taxon>
        <taxon>Alphaproteobacteria</taxon>
        <taxon>Sphingomonadales</taxon>
        <taxon>Erythrobacteraceae</taxon>
        <taxon>Qipengyuania</taxon>
    </lineage>
</organism>
<keyword evidence="6" id="KW-0902">Two-component regulatory system</keyword>
<name>A0A3T1CED6_9SPHN</name>
<dbReference type="Proteomes" id="UP000290057">
    <property type="component" value="Chromosome"/>
</dbReference>
<evidence type="ECO:0000256" key="3">
    <source>
        <dbReference type="ARBA" id="ARBA00022741"/>
    </source>
</evidence>